<name>A0AAP3E450_9EURY</name>
<evidence type="ECO:0000313" key="2">
    <source>
        <dbReference type="Proteomes" id="UP001321018"/>
    </source>
</evidence>
<organism evidence="1 2">
    <name type="scientific">Natronoglomus mannanivorans</name>
    <dbReference type="NCBI Taxonomy" id="2979990"/>
    <lineage>
        <taxon>Archaea</taxon>
        <taxon>Methanobacteriati</taxon>
        <taxon>Methanobacteriota</taxon>
        <taxon>Stenosarchaea group</taxon>
        <taxon>Halobacteria</taxon>
        <taxon>Halobacteriales</taxon>
        <taxon>Natrialbaceae</taxon>
        <taxon>Natronoglomus</taxon>
    </lineage>
</organism>
<sequence>MGQTVQLDGQEIPIETDTTAAALKEEANVDADAVLTYRSDDGIESLNDDDVVATHVDDGQEIQAQPLATSEVFGAL</sequence>
<accession>A0AAP3E450</accession>
<dbReference type="Proteomes" id="UP001321018">
    <property type="component" value="Unassembled WGS sequence"/>
</dbReference>
<dbReference type="AlphaFoldDB" id="A0AAP3E450"/>
<comment type="caution">
    <text evidence="1">The sequence shown here is derived from an EMBL/GenBank/DDBJ whole genome shotgun (WGS) entry which is preliminary data.</text>
</comment>
<dbReference type="RefSeq" id="WP_338006187.1">
    <property type="nucleotide sequence ID" value="NZ_JAOPKA010000027.1"/>
</dbReference>
<evidence type="ECO:0000313" key="1">
    <source>
        <dbReference type="EMBL" id="MCU4744381.1"/>
    </source>
</evidence>
<gene>
    <name evidence="1" type="ORF">OB960_23700</name>
</gene>
<proteinExistence type="predicted"/>
<protein>
    <submittedName>
        <fullName evidence="1">Uncharacterized protein</fullName>
    </submittedName>
</protein>
<dbReference type="EMBL" id="JAOPKA010000027">
    <property type="protein sequence ID" value="MCU4744381.1"/>
    <property type="molecule type" value="Genomic_DNA"/>
</dbReference>
<reference evidence="1" key="1">
    <citation type="submission" date="2022-09" db="EMBL/GenBank/DDBJ databases">
        <title>Enrichment on poylsaccharides allowed isolation of novel metabolic and taxonomic groups of Haloarchaea.</title>
        <authorList>
            <person name="Sorokin D.Y."/>
            <person name="Elcheninov A.G."/>
            <person name="Khizhniak T.V."/>
            <person name="Kolganova T.V."/>
            <person name="Kublanov I.V."/>
        </authorList>
    </citation>
    <scope>NUCLEOTIDE SEQUENCE</scope>
    <source>
        <strain evidence="1">AArc-xg1-1</strain>
    </source>
</reference>